<dbReference type="Proteomes" id="UP001164250">
    <property type="component" value="Chromosome 12"/>
</dbReference>
<proteinExistence type="predicted"/>
<sequence>MEATIKTSWKSSPVPSVKELANESLAAVPPRYVRPDQDSPSLSNVTSSLPQVPCYRHVKAAFSRFHGFRTRQLINHGMSSSLLEKLKAETEEFFNLPMEEKKKLWKEPGEIEGFGEAFVVSEEQKLNWSDADTLKAYSAELKILAMKILNQMAKALRMEADDIKEFFEEGIQGIRLNYYPPCPQPELVMGLNPHSDNVGLTILLQLNEMEGLQFKKDGIWVPVKPIPNAFVINIGDMLEIVTNGIYRSNEHRATVNSVKERLSVGTFYSPKIDGNIGPAPSLVTPQTPALFKTISMAEYLKGIFSSERRGGSYLDVMRIKNEESG</sequence>
<gene>
    <name evidence="1" type="ORF">Patl1_11785</name>
</gene>
<organism evidence="1 2">
    <name type="scientific">Pistacia atlantica</name>
    <dbReference type="NCBI Taxonomy" id="434234"/>
    <lineage>
        <taxon>Eukaryota</taxon>
        <taxon>Viridiplantae</taxon>
        <taxon>Streptophyta</taxon>
        <taxon>Embryophyta</taxon>
        <taxon>Tracheophyta</taxon>
        <taxon>Spermatophyta</taxon>
        <taxon>Magnoliopsida</taxon>
        <taxon>eudicotyledons</taxon>
        <taxon>Gunneridae</taxon>
        <taxon>Pentapetalae</taxon>
        <taxon>rosids</taxon>
        <taxon>malvids</taxon>
        <taxon>Sapindales</taxon>
        <taxon>Anacardiaceae</taxon>
        <taxon>Pistacia</taxon>
    </lineage>
</organism>
<reference evidence="2" key="1">
    <citation type="journal article" date="2023" name="G3 (Bethesda)">
        <title>Genome assembly and association tests identify interacting loci associated with vigor, precocity, and sex in interspecific pistachio rootstocks.</title>
        <authorList>
            <person name="Palmer W."/>
            <person name="Jacygrad E."/>
            <person name="Sagayaradj S."/>
            <person name="Cavanaugh K."/>
            <person name="Han R."/>
            <person name="Bertier L."/>
            <person name="Beede B."/>
            <person name="Kafkas S."/>
            <person name="Golino D."/>
            <person name="Preece J."/>
            <person name="Michelmore R."/>
        </authorList>
    </citation>
    <scope>NUCLEOTIDE SEQUENCE [LARGE SCALE GENOMIC DNA]</scope>
</reference>
<accession>A0ACC1A8J3</accession>
<name>A0ACC1A8J3_9ROSI</name>
<dbReference type="EMBL" id="CM047908">
    <property type="protein sequence ID" value="KAJ0082559.1"/>
    <property type="molecule type" value="Genomic_DNA"/>
</dbReference>
<comment type="caution">
    <text evidence="1">The sequence shown here is derived from an EMBL/GenBank/DDBJ whole genome shotgun (WGS) entry which is preliminary data.</text>
</comment>
<keyword evidence="2" id="KW-1185">Reference proteome</keyword>
<evidence type="ECO:0000313" key="2">
    <source>
        <dbReference type="Proteomes" id="UP001164250"/>
    </source>
</evidence>
<protein>
    <submittedName>
        <fullName evidence="1">Uncharacterized protein</fullName>
    </submittedName>
</protein>
<evidence type="ECO:0000313" key="1">
    <source>
        <dbReference type="EMBL" id="KAJ0082559.1"/>
    </source>
</evidence>